<dbReference type="InterPro" id="IPR036366">
    <property type="entry name" value="PGBDSf"/>
</dbReference>
<dbReference type="Proteomes" id="UP001293718">
    <property type="component" value="Unassembled WGS sequence"/>
</dbReference>
<dbReference type="EMBL" id="JAXOJX010000081">
    <property type="protein sequence ID" value="MDZ5460754.1"/>
    <property type="molecule type" value="Genomic_DNA"/>
</dbReference>
<dbReference type="Gene3D" id="1.10.101.10">
    <property type="entry name" value="PGBD-like superfamily/PGBD"/>
    <property type="match status" value="1"/>
</dbReference>
<dbReference type="InterPro" id="IPR002477">
    <property type="entry name" value="Peptidoglycan-bd-like"/>
</dbReference>
<dbReference type="Gene3D" id="1.10.530.10">
    <property type="match status" value="1"/>
</dbReference>
<name>A0ABU5IPE4_9BURK</name>
<dbReference type="PANTHER" id="PTHR34408:SF1">
    <property type="entry name" value="GLYCOSYL HYDROLASE FAMILY 19 DOMAIN-CONTAINING PROTEIN HI_1415"/>
    <property type="match status" value="1"/>
</dbReference>
<comment type="caution">
    <text evidence="2">The sequence shown here is derived from an EMBL/GenBank/DDBJ whole genome shotgun (WGS) entry which is preliminary data.</text>
</comment>
<dbReference type="Pfam" id="PF01471">
    <property type="entry name" value="PG_binding_1"/>
    <property type="match status" value="1"/>
</dbReference>
<protein>
    <submittedName>
        <fullName evidence="2">Peptidoglycan-binding protein</fullName>
    </submittedName>
</protein>
<feature type="domain" description="Peptidoglycan binding-like" evidence="1">
    <location>
        <begin position="230"/>
        <end position="285"/>
    </location>
</feature>
<reference evidence="2 3" key="1">
    <citation type="submission" date="2023-11" db="EMBL/GenBank/DDBJ databases">
        <title>Draft genome of Azohydromonas lata strain H1 (DSM1123), a polyhydroxyalkanoate producer.</title>
        <authorList>
            <person name="Traversa D."/>
            <person name="D'Addabbo P."/>
            <person name="Pazzani C."/>
            <person name="Manzari C."/>
            <person name="Chiara M."/>
            <person name="Scrascia M."/>
        </authorList>
    </citation>
    <scope>NUCLEOTIDE SEQUENCE [LARGE SCALE GENOMIC DNA]</scope>
    <source>
        <strain evidence="2 3">H1</strain>
    </source>
</reference>
<dbReference type="SUPFAM" id="SSF53955">
    <property type="entry name" value="Lysozyme-like"/>
    <property type="match status" value="1"/>
</dbReference>
<sequence>MALNALDAVKRVAPRAAQNYLLALRDGAALFERHGISTGLRMAHFLAQALHETGGFTVLRENMNYGLASRLFEIFGVNRHSAALTRDEAQRLAGHPEEIAERVYGLGNARKSRELGNLQPGDGFKFRGNGVLQTTGRLHHRRLGNACGVDFESHPDLVTAPEHALKPALQEWSEGGLNALADRNDLRGITRRINGGFNGFEDRQLWFDKLWPLFKDPAAPSEAWAAADADEQVRQLQTALNDLGADPRLEVDGRYGPATWRAVREFQAVAGLDVDGIAGPLTRAQIEMRLAVTRGGQ</sequence>
<proteinExistence type="predicted"/>
<evidence type="ECO:0000313" key="3">
    <source>
        <dbReference type="Proteomes" id="UP001293718"/>
    </source>
</evidence>
<accession>A0ABU5IPE4</accession>
<keyword evidence="3" id="KW-1185">Reference proteome</keyword>
<dbReference type="InterPro" id="IPR052354">
    <property type="entry name" value="Cell_Wall_Dynamics_Protein"/>
</dbReference>
<organism evidence="2 3">
    <name type="scientific">Azohydromonas lata</name>
    <dbReference type="NCBI Taxonomy" id="45677"/>
    <lineage>
        <taxon>Bacteria</taxon>
        <taxon>Pseudomonadati</taxon>
        <taxon>Pseudomonadota</taxon>
        <taxon>Betaproteobacteria</taxon>
        <taxon>Burkholderiales</taxon>
        <taxon>Sphaerotilaceae</taxon>
        <taxon>Azohydromonas</taxon>
    </lineage>
</organism>
<evidence type="ECO:0000313" key="2">
    <source>
        <dbReference type="EMBL" id="MDZ5460754.1"/>
    </source>
</evidence>
<dbReference type="RefSeq" id="WP_322468107.1">
    <property type="nucleotide sequence ID" value="NZ_JAXOJX010000081.1"/>
</dbReference>
<dbReference type="SUPFAM" id="SSF47090">
    <property type="entry name" value="PGBD-like"/>
    <property type="match status" value="1"/>
</dbReference>
<dbReference type="InterPro" id="IPR023346">
    <property type="entry name" value="Lysozyme-like_dom_sf"/>
</dbReference>
<dbReference type="InterPro" id="IPR036365">
    <property type="entry name" value="PGBD-like_sf"/>
</dbReference>
<gene>
    <name evidence="2" type="ORF">SM757_29685</name>
</gene>
<dbReference type="PANTHER" id="PTHR34408">
    <property type="entry name" value="FAMILY PROTEIN, PUTATIVE-RELATED"/>
    <property type="match status" value="1"/>
</dbReference>
<evidence type="ECO:0000259" key="1">
    <source>
        <dbReference type="Pfam" id="PF01471"/>
    </source>
</evidence>